<keyword evidence="11" id="KW-1185">Reference proteome</keyword>
<evidence type="ECO:0000256" key="3">
    <source>
        <dbReference type="ARBA" id="ARBA00022989"/>
    </source>
</evidence>
<sequence>MDQPNFTTANFNFSSPGFCQPSWNRKGLVPAVVFSFCFLLGVPGNIAVILLKPNWKHLSSLSQSLMLNLTLSDLICLLTVPLWIYNLIFGWTFGLVACKVLAYLVYCTVYCSQLTVTVLSIQRYLVVVRGWRCHQVRKSVLLVLLWLTAAILCIHAVVTEQLVTDDQWIRCRPHYSSETEWVAVLVTENLYGLVTFSLIAFSYICLYKKVNRAVFFNNPQTTRLVISIIVSNCILFAPLHVINVLGVLAISIKNYNLLKFCIDNWNTAKSLTFVNSSLNPLLYVFMSTTICPFCLNKELLQQDERIPQTPDVATIAEL</sequence>
<comment type="subcellular location">
    <subcellularLocation>
        <location evidence="1">Membrane</location>
    </subcellularLocation>
</comment>
<dbReference type="PANTHER" id="PTHR10489:SF946">
    <property type="entry name" value="LEUKOTRIENE B4 RECEPTOR 1-LIKE"/>
    <property type="match status" value="1"/>
</dbReference>
<feature type="transmembrane region" description="Helical" evidence="8">
    <location>
        <begin position="31"/>
        <end position="51"/>
    </location>
</feature>
<dbReference type="EMBL" id="JAHRIP010042989">
    <property type="protein sequence ID" value="MEQ2297531.1"/>
    <property type="molecule type" value="Genomic_DNA"/>
</dbReference>
<dbReference type="InterPro" id="IPR050119">
    <property type="entry name" value="CCR1-9-like"/>
</dbReference>
<dbReference type="PROSITE" id="PS50262">
    <property type="entry name" value="G_PROTEIN_RECEP_F1_2"/>
    <property type="match status" value="1"/>
</dbReference>
<evidence type="ECO:0000256" key="2">
    <source>
        <dbReference type="ARBA" id="ARBA00022692"/>
    </source>
</evidence>
<keyword evidence="2 8" id="KW-0812">Transmembrane</keyword>
<evidence type="ECO:0000313" key="11">
    <source>
        <dbReference type="Proteomes" id="UP001469553"/>
    </source>
</evidence>
<dbReference type="Gene3D" id="1.20.1070.10">
    <property type="entry name" value="Rhodopsin 7-helix transmembrane proteins"/>
    <property type="match status" value="1"/>
</dbReference>
<reference evidence="10 11" key="1">
    <citation type="submission" date="2021-06" db="EMBL/GenBank/DDBJ databases">
        <authorList>
            <person name="Palmer J.M."/>
        </authorList>
    </citation>
    <scope>NUCLEOTIDE SEQUENCE [LARGE SCALE GENOMIC DNA]</scope>
    <source>
        <strain evidence="10 11">AS_MEX2019</strain>
        <tissue evidence="10">Muscle</tissue>
    </source>
</reference>
<evidence type="ECO:0000256" key="7">
    <source>
        <dbReference type="ARBA" id="ARBA00023224"/>
    </source>
</evidence>
<accession>A0ABV0YUZ2</accession>
<evidence type="ECO:0000259" key="9">
    <source>
        <dbReference type="PROSITE" id="PS50262"/>
    </source>
</evidence>
<dbReference type="SUPFAM" id="SSF81321">
    <property type="entry name" value="Family A G protein-coupled receptor-like"/>
    <property type="match status" value="1"/>
</dbReference>
<dbReference type="InterPro" id="IPR017452">
    <property type="entry name" value="GPCR_Rhodpsn_7TM"/>
</dbReference>
<evidence type="ECO:0000256" key="6">
    <source>
        <dbReference type="ARBA" id="ARBA00023170"/>
    </source>
</evidence>
<keyword evidence="5 8" id="KW-0472">Membrane</keyword>
<evidence type="ECO:0000256" key="4">
    <source>
        <dbReference type="ARBA" id="ARBA00023040"/>
    </source>
</evidence>
<keyword evidence="3 8" id="KW-1133">Transmembrane helix</keyword>
<keyword evidence="7" id="KW-0807">Transducer</keyword>
<dbReference type="InterPro" id="IPR000276">
    <property type="entry name" value="GPCR_Rhodpsn"/>
</dbReference>
<feature type="transmembrane region" description="Helical" evidence="8">
    <location>
        <begin position="228"/>
        <end position="252"/>
    </location>
</feature>
<protein>
    <recommendedName>
        <fullName evidence="9">G-protein coupled receptors family 1 profile domain-containing protein</fullName>
    </recommendedName>
</protein>
<proteinExistence type="predicted"/>
<evidence type="ECO:0000313" key="10">
    <source>
        <dbReference type="EMBL" id="MEQ2297531.1"/>
    </source>
</evidence>
<gene>
    <name evidence="10" type="ORF">AMECASPLE_035644</name>
</gene>
<dbReference type="Proteomes" id="UP001469553">
    <property type="component" value="Unassembled WGS sequence"/>
</dbReference>
<name>A0ABV0YUZ2_9TELE</name>
<organism evidence="10 11">
    <name type="scientific">Ameca splendens</name>
    <dbReference type="NCBI Taxonomy" id="208324"/>
    <lineage>
        <taxon>Eukaryota</taxon>
        <taxon>Metazoa</taxon>
        <taxon>Chordata</taxon>
        <taxon>Craniata</taxon>
        <taxon>Vertebrata</taxon>
        <taxon>Euteleostomi</taxon>
        <taxon>Actinopterygii</taxon>
        <taxon>Neopterygii</taxon>
        <taxon>Teleostei</taxon>
        <taxon>Neoteleostei</taxon>
        <taxon>Acanthomorphata</taxon>
        <taxon>Ovalentaria</taxon>
        <taxon>Atherinomorphae</taxon>
        <taxon>Cyprinodontiformes</taxon>
        <taxon>Goodeidae</taxon>
        <taxon>Ameca</taxon>
    </lineage>
</organism>
<feature type="transmembrane region" description="Helical" evidence="8">
    <location>
        <begin position="71"/>
        <end position="94"/>
    </location>
</feature>
<feature type="transmembrane region" description="Helical" evidence="8">
    <location>
        <begin position="100"/>
        <end position="119"/>
    </location>
</feature>
<evidence type="ECO:0000256" key="5">
    <source>
        <dbReference type="ARBA" id="ARBA00023136"/>
    </source>
</evidence>
<comment type="caution">
    <text evidence="10">The sequence shown here is derived from an EMBL/GenBank/DDBJ whole genome shotgun (WGS) entry which is preliminary data.</text>
</comment>
<dbReference type="PANTHER" id="PTHR10489">
    <property type="entry name" value="CELL ADHESION MOLECULE"/>
    <property type="match status" value="1"/>
</dbReference>
<dbReference type="Pfam" id="PF00001">
    <property type="entry name" value="7tm_1"/>
    <property type="match status" value="1"/>
</dbReference>
<feature type="transmembrane region" description="Helical" evidence="8">
    <location>
        <begin position="140"/>
        <end position="158"/>
    </location>
</feature>
<feature type="domain" description="G-protein coupled receptors family 1 profile" evidence="9">
    <location>
        <begin position="44"/>
        <end position="283"/>
    </location>
</feature>
<evidence type="ECO:0000256" key="1">
    <source>
        <dbReference type="ARBA" id="ARBA00004370"/>
    </source>
</evidence>
<dbReference type="PRINTS" id="PR00237">
    <property type="entry name" value="GPCRRHODOPSN"/>
</dbReference>
<evidence type="ECO:0000256" key="8">
    <source>
        <dbReference type="SAM" id="Phobius"/>
    </source>
</evidence>
<feature type="transmembrane region" description="Helical" evidence="8">
    <location>
        <begin position="190"/>
        <end position="207"/>
    </location>
</feature>
<keyword evidence="6" id="KW-0675">Receptor</keyword>
<keyword evidence="4" id="KW-0297">G-protein coupled receptor</keyword>